<proteinExistence type="predicted"/>
<protein>
    <submittedName>
        <fullName evidence="1">Uncharacterized protein</fullName>
    </submittedName>
</protein>
<evidence type="ECO:0000313" key="1">
    <source>
        <dbReference type="EMBL" id="MPC94608.1"/>
    </source>
</evidence>
<accession>A0A5B7JND3</accession>
<organism evidence="1 2">
    <name type="scientific">Portunus trituberculatus</name>
    <name type="common">Swimming crab</name>
    <name type="synonym">Neptunus trituberculatus</name>
    <dbReference type="NCBI Taxonomy" id="210409"/>
    <lineage>
        <taxon>Eukaryota</taxon>
        <taxon>Metazoa</taxon>
        <taxon>Ecdysozoa</taxon>
        <taxon>Arthropoda</taxon>
        <taxon>Crustacea</taxon>
        <taxon>Multicrustacea</taxon>
        <taxon>Malacostraca</taxon>
        <taxon>Eumalacostraca</taxon>
        <taxon>Eucarida</taxon>
        <taxon>Decapoda</taxon>
        <taxon>Pleocyemata</taxon>
        <taxon>Brachyura</taxon>
        <taxon>Eubrachyura</taxon>
        <taxon>Portunoidea</taxon>
        <taxon>Portunidae</taxon>
        <taxon>Portuninae</taxon>
        <taxon>Portunus</taxon>
    </lineage>
</organism>
<dbReference type="AlphaFoldDB" id="A0A5B7JND3"/>
<comment type="caution">
    <text evidence="1">The sequence shown here is derived from an EMBL/GenBank/DDBJ whole genome shotgun (WGS) entry which is preliminary data.</text>
</comment>
<evidence type="ECO:0000313" key="2">
    <source>
        <dbReference type="Proteomes" id="UP000324222"/>
    </source>
</evidence>
<name>A0A5B7JND3_PORTR</name>
<dbReference type="EMBL" id="VSRR010099273">
    <property type="protein sequence ID" value="MPC94608.1"/>
    <property type="molecule type" value="Genomic_DNA"/>
</dbReference>
<reference evidence="1 2" key="1">
    <citation type="submission" date="2019-05" db="EMBL/GenBank/DDBJ databases">
        <title>Another draft genome of Portunus trituberculatus and its Hox gene families provides insights of decapod evolution.</title>
        <authorList>
            <person name="Jeong J.-H."/>
            <person name="Song I."/>
            <person name="Kim S."/>
            <person name="Choi T."/>
            <person name="Kim D."/>
            <person name="Ryu S."/>
            <person name="Kim W."/>
        </authorList>
    </citation>
    <scope>NUCLEOTIDE SEQUENCE [LARGE SCALE GENOMIC DNA]</scope>
    <source>
        <tissue evidence="1">Muscle</tissue>
    </source>
</reference>
<gene>
    <name evidence="1" type="ORF">E2C01_089785</name>
</gene>
<keyword evidence="2" id="KW-1185">Reference proteome</keyword>
<sequence>MDLTRRHHLPDPPPGH</sequence>
<dbReference type="Proteomes" id="UP000324222">
    <property type="component" value="Unassembled WGS sequence"/>
</dbReference>